<gene>
    <name evidence="7" type="ORF">F0238_02735</name>
    <name evidence="5" type="ORF">IX92_23800</name>
    <name evidence="6" type="ORF">TW71_23415</name>
</gene>
<evidence type="ECO:0000256" key="2">
    <source>
        <dbReference type="SAM" id="SignalP"/>
    </source>
</evidence>
<feature type="domain" description="Sulfatase-modifying factor enzyme-like" evidence="3">
    <location>
        <begin position="400"/>
        <end position="606"/>
    </location>
</feature>
<dbReference type="InterPro" id="IPR005532">
    <property type="entry name" value="SUMF_dom"/>
</dbReference>
<dbReference type="PANTHER" id="PTHR23150">
    <property type="entry name" value="SULFATASE MODIFYING FACTOR 1, 2"/>
    <property type="match status" value="1"/>
</dbReference>
<reference evidence="7 9" key="3">
    <citation type="submission" date="2019-09" db="EMBL/GenBank/DDBJ databases">
        <title>Draft genome sequencing and comparative genomics of hatchery-associated Vibrios.</title>
        <authorList>
            <person name="Kehlet-Delgado H."/>
            <person name="Mueller R.S."/>
        </authorList>
    </citation>
    <scope>NUCLEOTIDE SEQUENCE [LARGE SCALE GENOMIC DNA]</scope>
    <source>
        <strain evidence="7 9">09-121-3</strain>
    </source>
</reference>
<dbReference type="InterPro" id="IPR016187">
    <property type="entry name" value="CTDL_fold"/>
</dbReference>
<feature type="signal peptide" evidence="2">
    <location>
        <begin position="1"/>
        <end position="23"/>
    </location>
</feature>
<dbReference type="Pfam" id="PF03781">
    <property type="entry name" value="FGE-sulfatase"/>
    <property type="match status" value="1"/>
</dbReference>
<evidence type="ECO:0000313" key="5">
    <source>
        <dbReference type="EMBL" id="AIW21999.1"/>
    </source>
</evidence>
<dbReference type="InterPro" id="IPR042095">
    <property type="entry name" value="SUMF_sf"/>
</dbReference>
<dbReference type="GO" id="GO:0120147">
    <property type="term" value="F:formylglycine-generating oxidase activity"/>
    <property type="evidence" value="ECO:0007669"/>
    <property type="project" value="TreeGrafter"/>
</dbReference>
<dbReference type="EMBL" id="VTXP01000001">
    <property type="protein sequence ID" value="NOJ21640.1"/>
    <property type="molecule type" value="Genomic_DNA"/>
</dbReference>
<evidence type="ECO:0000313" key="7">
    <source>
        <dbReference type="EMBL" id="NOJ21640.1"/>
    </source>
</evidence>
<dbReference type="Pfam" id="PF08308">
    <property type="entry name" value="PEGA"/>
    <property type="match status" value="1"/>
</dbReference>
<feature type="domain" description="PEGA" evidence="4">
    <location>
        <begin position="299"/>
        <end position="362"/>
    </location>
</feature>
<dbReference type="KEGG" id="vcy:IX92_23800"/>
<feature type="chain" id="PRO_5044540412" evidence="2">
    <location>
        <begin position="24"/>
        <end position="609"/>
    </location>
</feature>
<accession>A0A097B036</accession>
<protein>
    <submittedName>
        <fullName evidence="7">SUMF1/EgtB/PvdO family nonheme iron enzyme</fullName>
    </submittedName>
</protein>
<sequence length="609" mass="68282">MRTGLPTLLLALSPCFITANVAAQDTRDPIVEIDQQLFDRHGELKAATQARDEQKATYEQQQQSVSELTKLAKSLDEALTEAKTRLESDYSRMIEDPNIDLAATQKAYQDAWSKVKQNQKERLSEEQQLQELKHQLDLANNEVESIEQGIDALDQNKLRARAERLQEELQQAHSLSVSFTNRCQADMTIAQCDRQTRDLALQKAVKQFQSELVAGTSEPQVVKLHANKVPFNIHVLRSKAKESGFYDGVRYRSLMDVEMQARPTQSAACTLLGIDKKYCFEPEALSDKDQFVSNKEVAWVTLNIRSNLYDDNVEINGVNYGSTPVEVMLPVGPHMITVQKEGYRSFHRELTVRRDQNLRAVLVEKENPLREGDKFADSLGSGYQGPELSTILSGQYILGEHGSKQLQLKHPFGFGTTPITVGQFKTFVDATNYQTDAELKNTCTAIVKGEVTPISKGYWRNPGFKQAANSPVVCVSRNDAQAYVNWLSTKTKHTYRLPSEDEWEIAARAGAETNYWWGDSFIPNQANTGWGGTPWSNKSTSPVNAFKPNRLGIYDTVGNIWQWTSDSRGLLKGGAWNFSPDMAAAHQQLSLSSSSAANYVGFRVVRDIN</sequence>
<dbReference type="EMBL" id="JXXR01000029">
    <property type="protein sequence ID" value="KJY67127.1"/>
    <property type="molecule type" value="Genomic_DNA"/>
</dbReference>
<feature type="coiled-coil region" evidence="1">
    <location>
        <begin position="44"/>
        <end position="85"/>
    </location>
</feature>
<feature type="coiled-coil region" evidence="1">
    <location>
        <begin position="115"/>
        <end position="175"/>
    </location>
</feature>
<dbReference type="InterPro" id="IPR051043">
    <property type="entry name" value="Sulfatase_Mod_Factor_Kinase"/>
</dbReference>
<organism evidence="6">
    <name type="scientific">Vibrio coralliilyticus</name>
    <dbReference type="NCBI Taxonomy" id="190893"/>
    <lineage>
        <taxon>Bacteria</taxon>
        <taxon>Pseudomonadati</taxon>
        <taxon>Pseudomonadota</taxon>
        <taxon>Gammaproteobacteria</taxon>
        <taxon>Vibrionales</taxon>
        <taxon>Vibrionaceae</taxon>
        <taxon>Vibrio</taxon>
    </lineage>
</organism>
<name>A0A097B036_9VIBR</name>
<dbReference type="Proteomes" id="UP000576645">
    <property type="component" value="Unassembled WGS sequence"/>
</dbReference>
<dbReference type="EMBL" id="CP009618">
    <property type="protein sequence ID" value="AIW21999.1"/>
    <property type="molecule type" value="Genomic_DNA"/>
</dbReference>
<keyword evidence="8" id="KW-1185">Reference proteome</keyword>
<evidence type="ECO:0000259" key="3">
    <source>
        <dbReference type="Pfam" id="PF03781"/>
    </source>
</evidence>
<keyword evidence="1" id="KW-0175">Coiled coil</keyword>
<reference evidence="5 8" key="1">
    <citation type="submission" date="2014-10" db="EMBL/GenBank/DDBJ databases">
        <title>The Complete Genome Sequence for the Shellfish Pathogen Vibrio coralliilyticus RE98 Isolated from a Shellfish Hatchery.</title>
        <authorList>
            <person name="Richards G.P."/>
            <person name="Bono J.L."/>
            <person name="Watson M.A."/>
            <person name="Needleman D.S."/>
        </authorList>
    </citation>
    <scope>NUCLEOTIDE SEQUENCE [LARGE SCALE GENOMIC DNA]</scope>
    <source>
        <strain evidence="5 8">RE98</strain>
    </source>
</reference>
<dbReference type="RefSeq" id="WP_006960204.1">
    <property type="nucleotide sequence ID" value="NZ_CP009265.1"/>
</dbReference>
<reference evidence="6" key="2">
    <citation type="journal article" date="2015" name="BMC Genomics">
        <title>Genome mining reveals unlocked bioactive potential of marine Gram-negative bacteria.</title>
        <authorList>
            <person name="Machado H."/>
            <person name="Sonnenschein E.C."/>
            <person name="Melchiorsen J."/>
            <person name="Gram L."/>
        </authorList>
    </citation>
    <scope>NUCLEOTIDE SEQUENCE</scope>
    <source>
        <strain evidence="6">S2052</strain>
    </source>
</reference>
<keyword evidence="2" id="KW-0732">Signal</keyword>
<evidence type="ECO:0000259" key="4">
    <source>
        <dbReference type="Pfam" id="PF08308"/>
    </source>
</evidence>
<evidence type="ECO:0000313" key="6">
    <source>
        <dbReference type="EMBL" id="KJY67127.1"/>
    </source>
</evidence>
<proteinExistence type="predicted"/>
<dbReference type="AlphaFoldDB" id="A0A097B036"/>
<evidence type="ECO:0000256" key="1">
    <source>
        <dbReference type="SAM" id="Coils"/>
    </source>
</evidence>
<dbReference type="Gene3D" id="3.90.1580.10">
    <property type="entry name" value="paralog of FGE (formylglycine-generating enzyme)"/>
    <property type="match status" value="1"/>
</dbReference>
<dbReference type="SUPFAM" id="SSF56436">
    <property type="entry name" value="C-type lectin-like"/>
    <property type="match status" value="1"/>
</dbReference>
<dbReference type="KEGG" id="vct:JV59_24065"/>
<evidence type="ECO:0000313" key="8">
    <source>
        <dbReference type="Proteomes" id="UP000030081"/>
    </source>
</evidence>
<dbReference type="PANTHER" id="PTHR23150:SF19">
    <property type="entry name" value="FORMYLGLYCINE-GENERATING ENZYME"/>
    <property type="match status" value="1"/>
</dbReference>
<evidence type="ECO:0000313" key="9">
    <source>
        <dbReference type="Proteomes" id="UP000576645"/>
    </source>
</evidence>
<dbReference type="Proteomes" id="UP000030081">
    <property type="component" value="Chromosome 2"/>
</dbReference>
<dbReference type="InterPro" id="IPR013229">
    <property type="entry name" value="PEGA"/>
</dbReference>